<dbReference type="PANTHER" id="PTHR37937:SF1">
    <property type="entry name" value="CONJUGATIVE TRANSFER: DNA TRANSPORT"/>
    <property type="match status" value="1"/>
</dbReference>
<dbReference type="Proteomes" id="UP001501570">
    <property type="component" value="Unassembled WGS sequence"/>
</dbReference>
<evidence type="ECO:0000313" key="8">
    <source>
        <dbReference type="Proteomes" id="UP001501570"/>
    </source>
</evidence>
<proteinExistence type="predicted"/>
<evidence type="ECO:0000256" key="6">
    <source>
        <dbReference type="SAM" id="Phobius"/>
    </source>
</evidence>
<protein>
    <submittedName>
        <fullName evidence="7">Uncharacterized protein</fullName>
    </submittedName>
</protein>
<dbReference type="RefSeq" id="WP_345631499.1">
    <property type="nucleotide sequence ID" value="NZ_BAABJQ010000011.1"/>
</dbReference>
<evidence type="ECO:0000256" key="4">
    <source>
        <dbReference type="ARBA" id="ARBA00022989"/>
    </source>
</evidence>
<name>A0ABP9RWX4_9ACTN</name>
<comment type="caution">
    <text evidence="7">The sequence shown here is derived from an EMBL/GenBank/DDBJ whole genome shotgun (WGS) entry which is preliminary data.</text>
</comment>
<sequence length="610" mass="66625">MSDGSPRAPAEYLAYFVLVILEIVFALGIAFWFAGEVAGLLTGHGWPHSSPADIVTIMENWVKHPGDPARAWPVVAAAAVGPAWLVFFIFIVLCVILAFLTVQVVRLMLNFRRRQPLRYFRLGFAPGNDIRRTMGVKAIIAKGAVARPSSQGRRDVDPQEVGFYLGRDIRSQRRVYASVNETMLVVAPPSQGKEPFLCDQFTIDAPGPSIHTSLGSDVVPSFANFYASRAKVGRVLVFDPIGLTNWPDRMRWSPVAGAERPRIANERARAFIHGAGFRPGGEGANFVTAATMVLRCYLHAAALGGRTLLDVIRWSTRPTDPEPVALLREAEAAGAAARGWAMALEAAAQANPEHSGAVWATVVQALNSFSDPRILEACSPGPNEVFDLREFLSGRNTLYVVGDRTVTPVATALMEDLLYEIYRIGRQAPNARLDPPVSIELNDAAALVPMPNLGSYMGDAVYQSIALHVYVSSLTSMRDTWGPGLWEMAAVRMVLGGQGNAADLEDLSKLIGDLPNKSRGGGHLTSDRILSPEELRTLPRGRAVVLARNVRPVEVRMTAITERKDASEIAAGRAQTTEMIQAYTRMAEEQDPFVNYAHTARLNTSEWYEP</sequence>
<keyword evidence="4 6" id="KW-1133">Transmembrane helix</keyword>
<keyword evidence="3 6" id="KW-0812">Transmembrane</keyword>
<keyword evidence="5 6" id="KW-0472">Membrane</keyword>
<evidence type="ECO:0000256" key="5">
    <source>
        <dbReference type="ARBA" id="ARBA00023136"/>
    </source>
</evidence>
<evidence type="ECO:0000313" key="7">
    <source>
        <dbReference type="EMBL" id="GAA5188484.1"/>
    </source>
</evidence>
<evidence type="ECO:0000256" key="3">
    <source>
        <dbReference type="ARBA" id="ARBA00022692"/>
    </source>
</evidence>
<dbReference type="EMBL" id="BAABJQ010000011">
    <property type="protein sequence ID" value="GAA5188484.1"/>
    <property type="molecule type" value="Genomic_DNA"/>
</dbReference>
<feature type="transmembrane region" description="Helical" evidence="6">
    <location>
        <begin position="83"/>
        <end position="109"/>
    </location>
</feature>
<dbReference type="PANTHER" id="PTHR37937">
    <property type="entry name" value="CONJUGATIVE TRANSFER: DNA TRANSPORT"/>
    <property type="match status" value="1"/>
</dbReference>
<dbReference type="Gene3D" id="3.40.50.300">
    <property type="entry name" value="P-loop containing nucleotide triphosphate hydrolases"/>
    <property type="match status" value="1"/>
</dbReference>
<gene>
    <name evidence="7" type="ORF">GCM10023322_39280</name>
</gene>
<dbReference type="InterPro" id="IPR051539">
    <property type="entry name" value="T4SS-coupling_protein"/>
</dbReference>
<comment type="subcellular location">
    <subcellularLocation>
        <location evidence="1">Cell membrane</location>
        <topology evidence="1">Multi-pass membrane protein</topology>
    </subcellularLocation>
</comment>
<keyword evidence="8" id="KW-1185">Reference proteome</keyword>
<dbReference type="InterPro" id="IPR027417">
    <property type="entry name" value="P-loop_NTPase"/>
</dbReference>
<organism evidence="7 8">
    <name type="scientific">Rugosimonospora acidiphila</name>
    <dbReference type="NCBI Taxonomy" id="556531"/>
    <lineage>
        <taxon>Bacteria</taxon>
        <taxon>Bacillati</taxon>
        <taxon>Actinomycetota</taxon>
        <taxon>Actinomycetes</taxon>
        <taxon>Micromonosporales</taxon>
        <taxon>Micromonosporaceae</taxon>
        <taxon>Rugosimonospora</taxon>
    </lineage>
</organism>
<dbReference type="SUPFAM" id="SSF52540">
    <property type="entry name" value="P-loop containing nucleoside triphosphate hydrolases"/>
    <property type="match status" value="1"/>
</dbReference>
<evidence type="ECO:0000256" key="1">
    <source>
        <dbReference type="ARBA" id="ARBA00004651"/>
    </source>
</evidence>
<accession>A0ABP9RWX4</accession>
<evidence type="ECO:0000256" key="2">
    <source>
        <dbReference type="ARBA" id="ARBA00022475"/>
    </source>
</evidence>
<keyword evidence="2" id="KW-1003">Cell membrane</keyword>
<feature type="transmembrane region" description="Helical" evidence="6">
    <location>
        <begin position="12"/>
        <end position="34"/>
    </location>
</feature>
<reference evidence="8" key="1">
    <citation type="journal article" date="2019" name="Int. J. Syst. Evol. Microbiol.">
        <title>The Global Catalogue of Microorganisms (GCM) 10K type strain sequencing project: providing services to taxonomists for standard genome sequencing and annotation.</title>
        <authorList>
            <consortium name="The Broad Institute Genomics Platform"/>
            <consortium name="The Broad Institute Genome Sequencing Center for Infectious Disease"/>
            <person name="Wu L."/>
            <person name="Ma J."/>
        </authorList>
    </citation>
    <scope>NUCLEOTIDE SEQUENCE [LARGE SCALE GENOMIC DNA]</scope>
    <source>
        <strain evidence="8">JCM 18304</strain>
    </source>
</reference>